<sequence length="78" mass="8919">MRQDSYKRHSDKAEHTALGPNGNPTCLIRSGRLARLFLLSSEVTTTGDEQIRGQTMTATCIIERDRKLFWFTDQWCGT</sequence>
<reference evidence="2" key="1">
    <citation type="journal article" date="2023" name="G3 (Bethesda)">
        <title>A reference genome for the long-term kleptoplast-retaining sea slug Elysia crispata morphotype clarki.</title>
        <authorList>
            <person name="Eastman K.E."/>
            <person name="Pendleton A.L."/>
            <person name="Shaikh M.A."/>
            <person name="Suttiyut T."/>
            <person name="Ogas R."/>
            <person name="Tomko P."/>
            <person name="Gavelis G."/>
            <person name="Widhalm J.R."/>
            <person name="Wisecaver J.H."/>
        </authorList>
    </citation>
    <scope>NUCLEOTIDE SEQUENCE</scope>
    <source>
        <strain evidence="2">ECLA1</strain>
    </source>
</reference>
<comment type="caution">
    <text evidence="2">The sequence shown here is derived from an EMBL/GenBank/DDBJ whole genome shotgun (WGS) entry which is preliminary data.</text>
</comment>
<accession>A0AAE0ZNP2</accession>
<gene>
    <name evidence="2" type="ORF">RRG08_017107</name>
</gene>
<evidence type="ECO:0000313" key="2">
    <source>
        <dbReference type="EMBL" id="KAK3772570.1"/>
    </source>
</evidence>
<name>A0AAE0ZNP2_9GAST</name>
<dbReference type="AlphaFoldDB" id="A0AAE0ZNP2"/>
<organism evidence="2 3">
    <name type="scientific">Elysia crispata</name>
    <name type="common">lettuce slug</name>
    <dbReference type="NCBI Taxonomy" id="231223"/>
    <lineage>
        <taxon>Eukaryota</taxon>
        <taxon>Metazoa</taxon>
        <taxon>Spiralia</taxon>
        <taxon>Lophotrochozoa</taxon>
        <taxon>Mollusca</taxon>
        <taxon>Gastropoda</taxon>
        <taxon>Heterobranchia</taxon>
        <taxon>Euthyneura</taxon>
        <taxon>Panpulmonata</taxon>
        <taxon>Sacoglossa</taxon>
        <taxon>Placobranchoidea</taxon>
        <taxon>Plakobranchidae</taxon>
        <taxon>Elysia</taxon>
    </lineage>
</organism>
<feature type="region of interest" description="Disordered" evidence="1">
    <location>
        <begin position="1"/>
        <end position="23"/>
    </location>
</feature>
<evidence type="ECO:0000256" key="1">
    <source>
        <dbReference type="SAM" id="MobiDB-lite"/>
    </source>
</evidence>
<evidence type="ECO:0000313" key="3">
    <source>
        <dbReference type="Proteomes" id="UP001283361"/>
    </source>
</evidence>
<proteinExistence type="predicted"/>
<dbReference type="Proteomes" id="UP001283361">
    <property type="component" value="Unassembled WGS sequence"/>
</dbReference>
<feature type="compositionally biased region" description="Basic and acidic residues" evidence="1">
    <location>
        <begin position="1"/>
        <end position="15"/>
    </location>
</feature>
<dbReference type="EMBL" id="JAWDGP010003618">
    <property type="protein sequence ID" value="KAK3772570.1"/>
    <property type="molecule type" value="Genomic_DNA"/>
</dbReference>
<protein>
    <submittedName>
        <fullName evidence="2">Uncharacterized protein</fullName>
    </submittedName>
</protein>
<keyword evidence="3" id="KW-1185">Reference proteome</keyword>